<evidence type="ECO:0000313" key="1">
    <source>
        <dbReference type="EMBL" id="MCE7026430.1"/>
    </source>
</evidence>
<proteinExistence type="predicted"/>
<name>A0A9X1NVG2_9HYPH</name>
<dbReference type="AlphaFoldDB" id="A0A9X1NVG2"/>
<gene>
    <name evidence="1" type="ORF">LZD57_00370</name>
</gene>
<accession>A0A9X1NVG2</accession>
<comment type="caution">
    <text evidence="1">The sequence shown here is derived from an EMBL/GenBank/DDBJ whole genome shotgun (WGS) entry which is preliminary data.</text>
</comment>
<dbReference type="RefSeq" id="WP_233717134.1">
    <property type="nucleotide sequence ID" value="NZ_JAJUWU010000001.1"/>
</dbReference>
<evidence type="ECO:0000313" key="2">
    <source>
        <dbReference type="Proteomes" id="UP001139035"/>
    </source>
</evidence>
<dbReference type="EMBL" id="JAJUWU010000001">
    <property type="protein sequence ID" value="MCE7026430.1"/>
    <property type="molecule type" value="Genomic_DNA"/>
</dbReference>
<protein>
    <submittedName>
        <fullName evidence="1">Uncharacterized protein</fullName>
    </submittedName>
</protein>
<keyword evidence="2" id="KW-1185">Reference proteome</keyword>
<organism evidence="1 2">
    <name type="scientific">Jiella avicenniae</name>
    <dbReference type="NCBI Taxonomy" id="2907202"/>
    <lineage>
        <taxon>Bacteria</taxon>
        <taxon>Pseudomonadati</taxon>
        <taxon>Pseudomonadota</taxon>
        <taxon>Alphaproteobacteria</taxon>
        <taxon>Hyphomicrobiales</taxon>
        <taxon>Aurantimonadaceae</taxon>
        <taxon>Jiella</taxon>
    </lineage>
</organism>
<sequence>MSLATCLDSAVAGEEISRRDAERLKARFEDFRKRHADGAEATADYQARQDLIDELKADTAHKKRKAKLALKKLREIEMNLAGYRDARGEADISAAVLDMLEHFGTAKFASVAGRERALQGMAHAKMETFLNHFRRGALAGDKARWNVADMRNVMRELFGEDSGDQAAKGLAKAWTETAEWLRQRFNSAGGAIGKLENWGAPQHHDARALRNVGPEKWKETIRPMLDLGRMTHPLTGKAITAREIDGILDEIWQTVATDGWSKREPSRQPFGRGSLANQRAEHRFLVFRSADDWLSYQEMFGGGDAFAAMMGHINMMARDIAAMEILGPNPEGTMNWLRQAIQKEAASKAAGGRGRIPGEGSDATDRAKTMTKRINDVWASIRGAANTPVSTKWANRMGVVRNLITASVLGQAAISSVSDLGTAMIARKFAGLPAASTIKEAISATIPSTRREAVAAGLILDSAAHVMHTQARYVGTLGGPAWSQYLADRVLTYSGLTPWTQAGKHAFGLSFQYEAAKLVGKSYADLPDAFRNTFARYGISELDWKMMQNAKLHQTGRGVAMLRPAEIAEAGGDALAMRYLEMIQAETEFAIPSGSHRSRTALISDVQPGTFIGEVARSLSQFKSFGTVFLLLHGARIHRMIAGGDKTGAAGYAGSLLLTTTIFGAAAIQLKQVANGRDPRDMDTASFWTAASLQGGGFGIYGDFLFADINRYGGGMATTIAGPAVGKINDFRNLTAGNLVQLASGEKTHFGRELVKFAKGSIPGGNIWYLKLAFERNVLDQLQTVVDPEAQKAFKRQQQYWRRNFGQEFWWAPGETQPRRGPDLSLANNR</sequence>
<reference evidence="1" key="1">
    <citation type="submission" date="2022-01" db="EMBL/GenBank/DDBJ databases">
        <title>Jiella avicenniae sp. nov., a novel endophytic bacterium isolated from bark of Avicennia marina.</title>
        <authorList>
            <person name="Tuo L."/>
        </authorList>
    </citation>
    <scope>NUCLEOTIDE SEQUENCE</scope>
    <source>
        <strain evidence="1">CBK1P-4</strain>
    </source>
</reference>
<dbReference type="Proteomes" id="UP001139035">
    <property type="component" value="Unassembled WGS sequence"/>
</dbReference>